<dbReference type="Pfam" id="PF07831">
    <property type="entry name" value="PYNP_C"/>
    <property type="match status" value="1"/>
</dbReference>
<comment type="subunit">
    <text evidence="2">Homodimer.</text>
</comment>
<dbReference type="RefSeq" id="WP_184306107.1">
    <property type="nucleotide sequence ID" value="NZ_JACHXU010000012.1"/>
</dbReference>
<dbReference type="Pfam" id="PF00591">
    <property type="entry name" value="Glycos_transf_3"/>
    <property type="match status" value="1"/>
</dbReference>
<dbReference type="PANTHER" id="PTHR10515:SF0">
    <property type="entry name" value="THYMIDINE PHOSPHORYLASE"/>
    <property type="match status" value="1"/>
</dbReference>
<dbReference type="Gene3D" id="3.40.1030.10">
    <property type="entry name" value="Nucleoside phosphorylase/phosphoribosyltransferase catalytic domain"/>
    <property type="match status" value="1"/>
</dbReference>
<comment type="similarity">
    <text evidence="1">Belongs to the thymidine/pyrimidine-nucleoside phosphorylase family.</text>
</comment>
<dbReference type="GO" id="GO:0006213">
    <property type="term" value="P:pyrimidine nucleoside metabolic process"/>
    <property type="evidence" value="ECO:0007669"/>
    <property type="project" value="InterPro"/>
</dbReference>
<dbReference type="PANTHER" id="PTHR10515">
    <property type="entry name" value="THYMIDINE PHOSPHORYLASE"/>
    <property type="match status" value="1"/>
</dbReference>
<evidence type="ECO:0000256" key="4">
    <source>
        <dbReference type="ARBA" id="ARBA00022676"/>
    </source>
</evidence>
<sequence>MLCTTLIRKKRQGLTLDADEWQFLVRSYCDGGVTDAQMAAMAMAICIRGLTPEEISCLTSEMLASGTRLPRASDRPRVDKHSTGGLGDKVSLILAPLLASVDCDVPMISGRGLGRTGGTLDKLESIEGFQTSLSIEQSSKVLAEVGAFIIGADEKIAPADRRLYALRDVTATVESVGLITASILSKKLAASLDALVMDVKVGSGGFMPTRGEATELAESLVRVGGQAGMSTRAILSDMDQPLGVAFGAAIGNAIEVNEAIEVLSETDEDGAWNPLRELTIALSASALIQVGMFDDGAAAEKCLRERLASGQAMERFERMVNAQGGRLNGPLPLERQRDYFADQDGYVESINCPAIGDAIIAAGGGRKSGGESLNHRVGIRTCVRIGDEVEKGQLLFSVYDDSDSIADSIDATSEPWVTLTDFPVPANDLILETIPKTS</sequence>
<dbReference type="Pfam" id="PF02885">
    <property type="entry name" value="Glycos_trans_3N"/>
    <property type="match status" value="1"/>
</dbReference>
<keyword evidence="9" id="KW-1185">Reference proteome</keyword>
<dbReference type="SMART" id="SM00941">
    <property type="entry name" value="PYNP_C"/>
    <property type="match status" value="1"/>
</dbReference>
<keyword evidence="4 8" id="KW-0328">Glycosyltransferase</keyword>
<dbReference type="Gene3D" id="3.90.1170.30">
    <property type="entry name" value="Pyrimidine nucleoside phosphorylase-like, C-terminal domain"/>
    <property type="match status" value="1"/>
</dbReference>
<dbReference type="InterPro" id="IPR017459">
    <property type="entry name" value="Glycosyl_Trfase_fam3_N_dom"/>
</dbReference>
<comment type="caution">
    <text evidence="8">The sequence shown here is derived from an EMBL/GenBank/DDBJ whole genome shotgun (WGS) entry which is preliminary data.</text>
</comment>
<dbReference type="NCBIfam" id="NF004490">
    <property type="entry name" value="PRK05820.1"/>
    <property type="match status" value="1"/>
</dbReference>
<dbReference type="InterPro" id="IPR017872">
    <property type="entry name" value="Pyrmidine_PPase_CS"/>
</dbReference>
<dbReference type="Proteomes" id="UP000536179">
    <property type="component" value="Unassembled WGS sequence"/>
</dbReference>
<name>A0A7W5E086_9BACT</name>
<dbReference type="InterPro" id="IPR013102">
    <property type="entry name" value="PYNP_C"/>
</dbReference>
<comment type="catalytic activity">
    <reaction evidence="6">
        <text>thymidine + phosphate = 2-deoxy-alpha-D-ribose 1-phosphate + thymine</text>
        <dbReference type="Rhea" id="RHEA:16037"/>
        <dbReference type="ChEBI" id="CHEBI:17748"/>
        <dbReference type="ChEBI" id="CHEBI:17821"/>
        <dbReference type="ChEBI" id="CHEBI:43474"/>
        <dbReference type="ChEBI" id="CHEBI:57259"/>
        <dbReference type="EC" id="2.4.2.4"/>
    </reaction>
</comment>
<evidence type="ECO:0000256" key="5">
    <source>
        <dbReference type="ARBA" id="ARBA00022679"/>
    </source>
</evidence>
<gene>
    <name evidence="8" type="ORF">FHS27_003651</name>
</gene>
<organism evidence="8 9">
    <name type="scientific">Aporhodopirellula rubra</name>
    <dbReference type="NCBI Taxonomy" id="980271"/>
    <lineage>
        <taxon>Bacteria</taxon>
        <taxon>Pseudomonadati</taxon>
        <taxon>Planctomycetota</taxon>
        <taxon>Planctomycetia</taxon>
        <taxon>Pirellulales</taxon>
        <taxon>Pirellulaceae</taxon>
        <taxon>Aporhodopirellula</taxon>
    </lineage>
</organism>
<accession>A0A7W5E086</accession>
<dbReference type="InterPro" id="IPR000312">
    <property type="entry name" value="Glycosyl_Trfase_fam3"/>
</dbReference>
<dbReference type="Gene3D" id="1.20.970.10">
    <property type="entry name" value="Transferase, Pyrimidine Nucleoside Phosphorylase, Chain C"/>
    <property type="match status" value="1"/>
</dbReference>
<evidence type="ECO:0000256" key="1">
    <source>
        <dbReference type="ARBA" id="ARBA00006915"/>
    </source>
</evidence>
<reference evidence="8 9" key="1">
    <citation type="submission" date="2020-08" db="EMBL/GenBank/DDBJ databases">
        <title>Genomic Encyclopedia of Type Strains, Phase III (KMG-III): the genomes of soil and plant-associated and newly described type strains.</title>
        <authorList>
            <person name="Whitman W."/>
        </authorList>
    </citation>
    <scope>NUCLEOTIDE SEQUENCE [LARGE SCALE GENOMIC DNA]</scope>
    <source>
        <strain evidence="8 9">CECT 8075</strain>
    </source>
</reference>
<dbReference type="PROSITE" id="PS00647">
    <property type="entry name" value="THYMID_PHOSPHORYLASE"/>
    <property type="match status" value="1"/>
</dbReference>
<feature type="domain" description="Pyrimidine nucleoside phosphorylase C-terminal" evidence="7">
    <location>
        <begin position="346"/>
        <end position="420"/>
    </location>
</feature>
<evidence type="ECO:0000256" key="2">
    <source>
        <dbReference type="ARBA" id="ARBA00011738"/>
    </source>
</evidence>
<evidence type="ECO:0000313" key="8">
    <source>
        <dbReference type="EMBL" id="MBB3207824.1"/>
    </source>
</evidence>
<protein>
    <recommendedName>
        <fullName evidence="3">thymidine phosphorylase</fullName>
        <ecNumber evidence="3">2.4.2.4</ecNumber>
    </recommendedName>
</protein>
<evidence type="ECO:0000256" key="6">
    <source>
        <dbReference type="ARBA" id="ARBA00048550"/>
    </source>
</evidence>
<dbReference type="EC" id="2.4.2.4" evidence="3"/>
<dbReference type="FunFam" id="3.40.1030.10:FF:000003">
    <property type="entry name" value="Pyrimidine-nucleoside phosphorylase"/>
    <property type="match status" value="1"/>
</dbReference>
<dbReference type="NCBIfam" id="TIGR02644">
    <property type="entry name" value="Y_phosphoryl"/>
    <property type="match status" value="1"/>
</dbReference>
<dbReference type="GO" id="GO:0005829">
    <property type="term" value="C:cytosol"/>
    <property type="evidence" value="ECO:0007669"/>
    <property type="project" value="TreeGrafter"/>
</dbReference>
<dbReference type="AlphaFoldDB" id="A0A7W5E086"/>
<dbReference type="PIRSF" id="PIRSF000478">
    <property type="entry name" value="TP_PyNP"/>
    <property type="match status" value="1"/>
</dbReference>
<dbReference type="InterPro" id="IPR018090">
    <property type="entry name" value="Pyrmidine_PPas_bac/euk"/>
</dbReference>
<dbReference type="InterPro" id="IPR000053">
    <property type="entry name" value="Thymidine/pyrmidine_PPase"/>
</dbReference>
<dbReference type="EMBL" id="JACHXU010000012">
    <property type="protein sequence ID" value="MBB3207824.1"/>
    <property type="molecule type" value="Genomic_DNA"/>
</dbReference>
<evidence type="ECO:0000256" key="3">
    <source>
        <dbReference type="ARBA" id="ARBA00011892"/>
    </source>
</evidence>
<dbReference type="InterPro" id="IPR035902">
    <property type="entry name" value="Nuc_phospho_transferase"/>
</dbReference>
<dbReference type="SUPFAM" id="SSF47648">
    <property type="entry name" value="Nucleoside phosphorylase/phosphoribosyltransferase N-terminal domain"/>
    <property type="match status" value="1"/>
</dbReference>
<dbReference type="SUPFAM" id="SSF52418">
    <property type="entry name" value="Nucleoside phosphorylase/phosphoribosyltransferase catalytic domain"/>
    <property type="match status" value="1"/>
</dbReference>
<proteinExistence type="inferred from homology"/>
<dbReference type="InterPro" id="IPR036566">
    <property type="entry name" value="PYNP-like_C_sf"/>
</dbReference>
<dbReference type="GO" id="GO:0006206">
    <property type="term" value="P:pyrimidine nucleobase metabolic process"/>
    <property type="evidence" value="ECO:0007669"/>
    <property type="project" value="InterPro"/>
</dbReference>
<dbReference type="SUPFAM" id="SSF54680">
    <property type="entry name" value="Pyrimidine nucleoside phosphorylase C-terminal domain"/>
    <property type="match status" value="1"/>
</dbReference>
<dbReference type="GO" id="GO:0004645">
    <property type="term" value="F:1,4-alpha-oligoglucan phosphorylase activity"/>
    <property type="evidence" value="ECO:0007669"/>
    <property type="project" value="InterPro"/>
</dbReference>
<dbReference type="GO" id="GO:0009032">
    <property type="term" value="F:thymidine phosphorylase activity"/>
    <property type="evidence" value="ECO:0007669"/>
    <property type="project" value="UniProtKB-EC"/>
</dbReference>
<keyword evidence="5 8" id="KW-0808">Transferase</keyword>
<dbReference type="InterPro" id="IPR036320">
    <property type="entry name" value="Glycosyl_Trfase_fam3_N_dom_sf"/>
</dbReference>
<evidence type="ECO:0000259" key="7">
    <source>
        <dbReference type="SMART" id="SM00941"/>
    </source>
</evidence>
<evidence type="ECO:0000313" key="9">
    <source>
        <dbReference type="Proteomes" id="UP000536179"/>
    </source>
</evidence>